<proteinExistence type="predicted"/>
<reference evidence="2 3" key="1">
    <citation type="submission" date="2017-07" db="EMBL/GenBank/DDBJ databases">
        <title>Genome sequence of the Sordaria macrospora wild type strain R19027.</title>
        <authorList>
            <person name="Nowrousian M."/>
            <person name="Teichert I."/>
            <person name="Kueck U."/>
        </authorList>
    </citation>
    <scope>NUCLEOTIDE SEQUENCE [LARGE SCALE GENOMIC DNA]</scope>
    <source>
        <strain evidence="2 3">R19027</strain>
        <tissue evidence="2">Mycelium</tissue>
    </source>
</reference>
<evidence type="ECO:0000313" key="2">
    <source>
        <dbReference type="EMBL" id="KAA8623933.1"/>
    </source>
</evidence>
<gene>
    <name evidence="2" type="ORF">SMACR_09473</name>
</gene>
<name>A0A8S8ZF94_SORMA</name>
<dbReference type="EMBL" id="NMPR01000291">
    <property type="protein sequence ID" value="KAA8623933.1"/>
    <property type="molecule type" value="Genomic_DNA"/>
</dbReference>
<sequence length="473" mass="53105">MAFGSADSQLLSTPELASQITTNITMDPPNLSKSPQQLSEEPTSLHQFLEILAAEEAAAEAAVAANGDTTADDFPTNPAEQRALVERLIKAMLNTVDIVDNYCNNSMENSEVKFIHSLPRAKLVRKAWEVMVSNQATMNHTAPAMAYTHSSLSQWFNYNVQRGIIHPKAFSAEIPNYMTRLRLSLCTFRSSKAACCDLFTLPMIWRYTCNPVRELEIKVSNNHTNKLKEYCKFLDQVSKFGGSYETVGNVTYVRKSTGEVVATLTRPTKRPLTDFLDDDLAAYARRHRLSMAQLVVFWPPFKRSLIMKTRLPTRRSLTARRSLTTRRSLPTVAIVPTMAVGMQISHKPTTNTPLTTTLVFRRNSSSISIPIWTLYSNQTFGAMRIQHLSRSTTMMSTLNWKTPSPMFLSPQRAWPLPNRAPTIAYLPSTSSVTLQTSFSERQQRGQRRGQRPLTAQTPGTVMTSPMMTMGSSY</sequence>
<feature type="region of interest" description="Disordered" evidence="1">
    <location>
        <begin position="434"/>
        <end position="473"/>
    </location>
</feature>
<dbReference type="AlphaFoldDB" id="A0A8S8ZF94"/>
<dbReference type="Proteomes" id="UP000433876">
    <property type="component" value="Unassembled WGS sequence"/>
</dbReference>
<evidence type="ECO:0000313" key="3">
    <source>
        <dbReference type="Proteomes" id="UP000433876"/>
    </source>
</evidence>
<evidence type="ECO:0000256" key="1">
    <source>
        <dbReference type="SAM" id="MobiDB-lite"/>
    </source>
</evidence>
<dbReference type="VEuPathDB" id="FungiDB:SMAC_09473"/>
<comment type="caution">
    <text evidence="2">The sequence shown here is derived from an EMBL/GenBank/DDBJ whole genome shotgun (WGS) entry which is preliminary data.</text>
</comment>
<feature type="compositionally biased region" description="Polar residues" evidence="1">
    <location>
        <begin position="453"/>
        <end position="473"/>
    </location>
</feature>
<accession>A0A8S8ZF94</accession>
<protein>
    <submittedName>
        <fullName evidence="2">Uncharacterized protein</fullName>
    </submittedName>
</protein>
<organism evidence="2 3">
    <name type="scientific">Sordaria macrospora</name>
    <dbReference type="NCBI Taxonomy" id="5147"/>
    <lineage>
        <taxon>Eukaryota</taxon>
        <taxon>Fungi</taxon>
        <taxon>Dikarya</taxon>
        <taxon>Ascomycota</taxon>
        <taxon>Pezizomycotina</taxon>
        <taxon>Sordariomycetes</taxon>
        <taxon>Sordariomycetidae</taxon>
        <taxon>Sordariales</taxon>
        <taxon>Sordariaceae</taxon>
        <taxon>Sordaria</taxon>
    </lineage>
</organism>